<dbReference type="Proteomes" id="UP001142610">
    <property type="component" value="Unassembled WGS sequence"/>
</dbReference>
<gene>
    <name evidence="2" type="ORF">NOG11_12830</name>
</gene>
<evidence type="ECO:0000256" key="1">
    <source>
        <dbReference type="SAM" id="Phobius"/>
    </source>
</evidence>
<keyword evidence="1" id="KW-1133">Transmembrane helix</keyword>
<dbReference type="EMBL" id="JANIBC010000015">
    <property type="protein sequence ID" value="MCQ8186266.1"/>
    <property type="molecule type" value="Genomic_DNA"/>
</dbReference>
<reference evidence="2" key="1">
    <citation type="submission" date="2022-07" db="EMBL/GenBank/DDBJ databases">
        <title>Parvularcula maris sp. nov., an algicidal bacterium isolated from seawater.</title>
        <authorList>
            <person name="Li F."/>
        </authorList>
    </citation>
    <scope>NUCLEOTIDE SEQUENCE</scope>
    <source>
        <strain evidence="2">BGMRC 0090</strain>
    </source>
</reference>
<dbReference type="PANTHER" id="PTHR34219">
    <property type="entry name" value="IRON-REGULATED INNER MEMBRANE PROTEIN-RELATED"/>
    <property type="match status" value="1"/>
</dbReference>
<sequence>MDVASPVAVRLRAKRTSLRRLVHAVHGWLGAAASLFILLVALSGVLISFSGPLMGWETGAYAVSSPRPEGSSADLSEMIAAAKAEAGPGFIPLGYLGPHAEIVTEAEMVYGLSAPPDEGGEVEIVAFDPGTGETTGTFLLDRTLTHGLIDFHTSLLAGPAGAVLVAIVGLLMSLLAALGLWLWLPRTLSQVRGKALSFRAARKLLRQSLSIHSLAGFWLGAAVILWGLSGTYWSKPDWFASAQTDRAGTDLPQAFESEGCGESVSASEAAALALSLHPGKTLLEAEFAAPWQPYHVLYLTKEGAIDRDDGDTRVWVHAACEAISYTVSNGGAGHAAGLAKAFHSGRLFGPLRTVVVGLLGVGLVLLSVTGLHLWWVKTASPMIAASRARRGSR</sequence>
<keyword evidence="3" id="KW-1185">Reference proteome</keyword>
<dbReference type="AlphaFoldDB" id="A0A9X2LB18"/>
<feature type="transmembrane region" description="Helical" evidence="1">
    <location>
        <begin position="354"/>
        <end position="376"/>
    </location>
</feature>
<dbReference type="Pfam" id="PF03929">
    <property type="entry name" value="PepSY_TM"/>
    <property type="match status" value="1"/>
</dbReference>
<dbReference type="InterPro" id="IPR005625">
    <property type="entry name" value="PepSY-ass_TM"/>
</dbReference>
<feature type="transmembrane region" description="Helical" evidence="1">
    <location>
        <begin position="160"/>
        <end position="184"/>
    </location>
</feature>
<protein>
    <submittedName>
        <fullName evidence="2">PepSY domain-containing protein</fullName>
    </submittedName>
</protein>
<organism evidence="2 3">
    <name type="scientific">Parvularcula maris</name>
    <dbReference type="NCBI Taxonomy" id="2965077"/>
    <lineage>
        <taxon>Bacteria</taxon>
        <taxon>Pseudomonadati</taxon>
        <taxon>Pseudomonadota</taxon>
        <taxon>Alphaproteobacteria</taxon>
        <taxon>Parvularculales</taxon>
        <taxon>Parvularculaceae</taxon>
        <taxon>Parvularcula</taxon>
    </lineage>
</organism>
<dbReference type="RefSeq" id="WP_256620170.1">
    <property type="nucleotide sequence ID" value="NZ_JANIBC010000015.1"/>
</dbReference>
<feature type="transmembrane region" description="Helical" evidence="1">
    <location>
        <begin position="204"/>
        <end position="228"/>
    </location>
</feature>
<evidence type="ECO:0000313" key="2">
    <source>
        <dbReference type="EMBL" id="MCQ8186266.1"/>
    </source>
</evidence>
<accession>A0A9X2LB18</accession>
<comment type="caution">
    <text evidence="2">The sequence shown here is derived from an EMBL/GenBank/DDBJ whole genome shotgun (WGS) entry which is preliminary data.</text>
</comment>
<feature type="transmembrane region" description="Helical" evidence="1">
    <location>
        <begin position="21"/>
        <end position="47"/>
    </location>
</feature>
<proteinExistence type="predicted"/>
<keyword evidence="1" id="KW-0812">Transmembrane</keyword>
<keyword evidence="1" id="KW-0472">Membrane</keyword>
<name>A0A9X2LB18_9PROT</name>
<evidence type="ECO:0000313" key="3">
    <source>
        <dbReference type="Proteomes" id="UP001142610"/>
    </source>
</evidence>